<dbReference type="GeneID" id="35777960"/>
<reference evidence="2 3" key="1">
    <citation type="submission" date="2018-06" db="EMBL/GenBank/DDBJ databases">
        <authorList>
            <consortium name="Pathogen Informatics"/>
            <person name="Doyle S."/>
        </authorList>
    </citation>
    <scope>NUCLEOTIDE SEQUENCE [LARGE SCALE GENOMIC DNA]</scope>
    <source>
        <strain evidence="2 3">NCTC10465</strain>
    </source>
</reference>
<evidence type="ECO:0000256" key="1">
    <source>
        <dbReference type="SAM" id="SignalP"/>
    </source>
</evidence>
<protein>
    <submittedName>
        <fullName evidence="2">Uncharacterized protein</fullName>
    </submittedName>
</protein>
<name>A0A378QCQ5_FAUOS</name>
<dbReference type="EMBL" id="UGPY01000001">
    <property type="protein sequence ID" value="STY98246.1"/>
    <property type="molecule type" value="Genomic_DNA"/>
</dbReference>
<keyword evidence="3" id="KW-1185">Reference proteome</keyword>
<dbReference type="Proteomes" id="UP000255230">
    <property type="component" value="Unassembled WGS sequence"/>
</dbReference>
<feature type="chain" id="PRO_5016688854" evidence="1">
    <location>
        <begin position="20"/>
        <end position="132"/>
    </location>
</feature>
<keyword evidence="1" id="KW-0732">Signal</keyword>
<gene>
    <name evidence="2" type="ORF">NCTC10465_02054</name>
</gene>
<proteinExistence type="predicted"/>
<sequence length="132" mass="14745">MNVKFALFAGLLLSVQAFTLDNTANQTKPTNDVPTQADIQRLFDEEVKAINRNMIINNPMYSGDYHTDMLTQQILGSMQYKAKINKAVCQPTDKPNTYDCLVHTMSNVMGYQSVNKSAITVKRIGGELVLVK</sequence>
<evidence type="ECO:0000313" key="3">
    <source>
        <dbReference type="Proteomes" id="UP000255230"/>
    </source>
</evidence>
<dbReference type="RefSeq" id="WP_062333377.1">
    <property type="nucleotide sequence ID" value="NZ_CBCRZU010000038.1"/>
</dbReference>
<dbReference type="AlphaFoldDB" id="A0A378QCQ5"/>
<dbReference type="KEGG" id="mos:AXE82_07925"/>
<organism evidence="2 3">
    <name type="scientific">Faucicola osloensis</name>
    <name type="common">Moraxella osloensis</name>
    <dbReference type="NCBI Taxonomy" id="34062"/>
    <lineage>
        <taxon>Bacteria</taxon>
        <taxon>Pseudomonadati</taxon>
        <taxon>Pseudomonadota</taxon>
        <taxon>Gammaproteobacteria</taxon>
        <taxon>Moraxellales</taxon>
        <taxon>Moraxellaceae</taxon>
        <taxon>Faucicola</taxon>
    </lineage>
</organism>
<evidence type="ECO:0000313" key="2">
    <source>
        <dbReference type="EMBL" id="STY98246.1"/>
    </source>
</evidence>
<accession>A0A378QCQ5</accession>
<feature type="signal peptide" evidence="1">
    <location>
        <begin position="1"/>
        <end position="19"/>
    </location>
</feature>